<dbReference type="Proteomes" id="UP000279227">
    <property type="component" value="Chromosome"/>
</dbReference>
<proteinExistence type="predicted"/>
<evidence type="ECO:0000313" key="1">
    <source>
        <dbReference type="EMBL" id="VEE08333.1"/>
    </source>
</evidence>
<sequence>MNMIKKLINYRLFLHVQSVKYTSKILQSIYKMLFVNSFKCEVYLA</sequence>
<evidence type="ECO:0000313" key="2">
    <source>
        <dbReference type="Proteomes" id="UP000279227"/>
    </source>
</evidence>
<reference evidence="1 2" key="1">
    <citation type="submission" date="2018-12" db="EMBL/GenBank/DDBJ databases">
        <authorList>
            <consortium name="Pathogen Informatics"/>
        </authorList>
    </citation>
    <scope>NUCLEOTIDE SEQUENCE [LARGE SCALE GENOMIC DNA]</scope>
    <source>
        <strain evidence="1 2">NCTC11432</strain>
    </source>
</reference>
<name>A0A448B3B2_CHRGE</name>
<dbReference type="EMBL" id="LR134289">
    <property type="protein sequence ID" value="VEE08333.1"/>
    <property type="molecule type" value="Genomic_DNA"/>
</dbReference>
<dbReference type="KEGG" id="cgle:NCTC11432_02607"/>
<organism evidence="1 2">
    <name type="scientific">Chryseobacterium gleum</name>
    <name type="common">Flavobacterium gleum</name>
    <dbReference type="NCBI Taxonomy" id="250"/>
    <lineage>
        <taxon>Bacteria</taxon>
        <taxon>Pseudomonadati</taxon>
        <taxon>Bacteroidota</taxon>
        <taxon>Flavobacteriia</taxon>
        <taxon>Flavobacteriales</taxon>
        <taxon>Weeksellaceae</taxon>
        <taxon>Chryseobacterium group</taxon>
        <taxon>Chryseobacterium</taxon>
    </lineage>
</organism>
<protein>
    <submittedName>
        <fullName evidence="1">Uncharacterized protein</fullName>
    </submittedName>
</protein>
<gene>
    <name evidence="1" type="ORF">NCTC11432_02607</name>
</gene>
<dbReference type="AlphaFoldDB" id="A0A448B3B2"/>
<accession>A0A448B3B2</accession>